<keyword evidence="1" id="KW-0812">Transmembrane</keyword>
<feature type="transmembrane region" description="Helical" evidence="1">
    <location>
        <begin position="179"/>
        <end position="199"/>
    </location>
</feature>
<dbReference type="GO" id="GO:0005886">
    <property type="term" value="C:plasma membrane"/>
    <property type="evidence" value="ECO:0007669"/>
    <property type="project" value="UniProtKB-SubCell"/>
</dbReference>
<evidence type="ECO:0000313" key="2">
    <source>
        <dbReference type="EMBL" id="UJG41823.1"/>
    </source>
</evidence>
<keyword evidence="1" id="KW-0472">Membrane</keyword>
<name>A0A9Y1BMM9_9ARCH</name>
<feature type="transmembrane region" description="Helical" evidence="1">
    <location>
        <begin position="226"/>
        <end position="248"/>
    </location>
</feature>
<sequence>MKINSRCVNYSLFLKEWKEAKRKLLPITIGIIIFSLFTILMMYALPSLVHDIPAELFPELTPTILSQTFFSNANNILSIIAVILCVDAIAGEREKNTLTLIKTAPIRDSFLITIKTIVRFLLVAIPSFISSLAVYFLIMLMSGRADFSNYLLASVFLLFTLFLYVSVGILISTFTKSQLSSGAISVLIVFSLTLISSLLNQGKTISYNFLQISVNVLSYSFSNIEIIVNILLILGFSILLLFLSVVIISSEREPTRK</sequence>
<evidence type="ECO:0000256" key="1">
    <source>
        <dbReference type="SAM" id="Phobius"/>
    </source>
</evidence>
<feature type="transmembrane region" description="Helical" evidence="1">
    <location>
        <begin position="24"/>
        <end position="49"/>
    </location>
</feature>
<feature type="transmembrane region" description="Helical" evidence="1">
    <location>
        <begin position="117"/>
        <end position="138"/>
    </location>
</feature>
<dbReference type="Pfam" id="PF12679">
    <property type="entry name" value="ABC2_membrane_2"/>
    <property type="match status" value="1"/>
</dbReference>
<protein>
    <submittedName>
        <fullName evidence="2">ABC transporter permease</fullName>
    </submittedName>
</protein>
<reference evidence="2" key="1">
    <citation type="journal article" date="2022" name="Nat. Microbiol.">
        <title>Unique mobile elements and scalable gene flow at the prokaryote-eukaryote boundary revealed by circularized Asgard archaea genomes.</title>
        <authorList>
            <person name="Wu F."/>
            <person name="Speth D.R."/>
            <person name="Philosof A."/>
            <person name="Cremiere A."/>
            <person name="Narayanan A."/>
            <person name="Barco R.A."/>
            <person name="Connon S.A."/>
            <person name="Amend J.P."/>
            <person name="Antoshechkin I.A."/>
            <person name="Orphan V.J."/>
        </authorList>
    </citation>
    <scope>NUCLEOTIDE SEQUENCE</scope>
    <source>
        <strain evidence="2">PM71</strain>
    </source>
</reference>
<gene>
    <name evidence="2" type="ORF">K9W45_05010</name>
</gene>
<dbReference type="Proteomes" id="UP001201020">
    <property type="component" value="Chromosome"/>
</dbReference>
<dbReference type="EMBL" id="CP084166">
    <property type="protein sequence ID" value="UJG41823.1"/>
    <property type="molecule type" value="Genomic_DNA"/>
</dbReference>
<feature type="transmembrane region" description="Helical" evidence="1">
    <location>
        <begin position="150"/>
        <end position="172"/>
    </location>
</feature>
<dbReference type="GO" id="GO:0140359">
    <property type="term" value="F:ABC-type transporter activity"/>
    <property type="evidence" value="ECO:0007669"/>
    <property type="project" value="InterPro"/>
</dbReference>
<accession>A0A9Y1BMM9</accession>
<feature type="transmembrane region" description="Helical" evidence="1">
    <location>
        <begin position="69"/>
        <end position="90"/>
    </location>
</feature>
<keyword evidence="1" id="KW-1133">Transmembrane helix</keyword>
<organism evidence="2">
    <name type="scientific">Candidatus Heimdallarchaeum aukensis</name>
    <dbReference type="NCBI Taxonomy" id="2876573"/>
    <lineage>
        <taxon>Archaea</taxon>
        <taxon>Promethearchaeati</taxon>
        <taxon>Candidatus Heimdallarchaeota</taxon>
        <taxon>Candidatus Heimdallarchaeia (ex Rinke et al. 2021) (nom. nud.)</taxon>
        <taxon>Candidatus Heimdallarchaeales</taxon>
        <taxon>Candidatus Heimdallarchaeaceae</taxon>
        <taxon>Candidatus Heimdallarchaeum</taxon>
    </lineage>
</organism>
<proteinExistence type="predicted"/>
<dbReference type="AlphaFoldDB" id="A0A9Y1BMM9"/>